<comment type="caution">
    <text evidence="1">The sequence shown here is derived from an EMBL/GenBank/DDBJ whole genome shotgun (WGS) entry which is preliminary data.</text>
</comment>
<dbReference type="EMBL" id="JBANRG010000038">
    <property type="protein sequence ID" value="KAK7448475.1"/>
    <property type="molecule type" value="Genomic_DNA"/>
</dbReference>
<reference evidence="1 2" key="1">
    <citation type="submission" date="2024-01" db="EMBL/GenBank/DDBJ databases">
        <title>A draft genome for the cacao thread blight pathogen Marasmiellus scandens.</title>
        <authorList>
            <person name="Baruah I.K."/>
            <person name="Leung J."/>
            <person name="Bukari Y."/>
            <person name="Amoako-Attah I."/>
            <person name="Meinhardt L.W."/>
            <person name="Bailey B.A."/>
            <person name="Cohen S.P."/>
        </authorList>
    </citation>
    <scope>NUCLEOTIDE SEQUENCE [LARGE SCALE GENOMIC DNA]</scope>
    <source>
        <strain evidence="1 2">GH-19</strain>
    </source>
</reference>
<dbReference type="Proteomes" id="UP001498398">
    <property type="component" value="Unassembled WGS sequence"/>
</dbReference>
<gene>
    <name evidence="1" type="ORF">VKT23_013737</name>
</gene>
<protein>
    <submittedName>
        <fullName evidence="1">Uncharacterized protein</fullName>
    </submittedName>
</protein>
<organism evidence="1 2">
    <name type="scientific">Marasmiellus scandens</name>
    <dbReference type="NCBI Taxonomy" id="2682957"/>
    <lineage>
        <taxon>Eukaryota</taxon>
        <taxon>Fungi</taxon>
        <taxon>Dikarya</taxon>
        <taxon>Basidiomycota</taxon>
        <taxon>Agaricomycotina</taxon>
        <taxon>Agaricomycetes</taxon>
        <taxon>Agaricomycetidae</taxon>
        <taxon>Agaricales</taxon>
        <taxon>Marasmiineae</taxon>
        <taxon>Omphalotaceae</taxon>
        <taxon>Marasmiellus</taxon>
    </lineage>
</organism>
<name>A0ABR1J7G6_9AGAR</name>
<keyword evidence="2" id="KW-1185">Reference proteome</keyword>
<accession>A0ABR1J7G6</accession>
<sequence>MSESRDQLRRSDFGYFVSFSTQGFDHSKLFDSVINTYLVENCGQNLQTSPIIGLSASIRFQILGALGMGPPRVFDYGLRVIELGDSSVTAFSSRIKKVHLFLVQVCMAS</sequence>
<evidence type="ECO:0000313" key="1">
    <source>
        <dbReference type="EMBL" id="KAK7448475.1"/>
    </source>
</evidence>
<evidence type="ECO:0000313" key="2">
    <source>
        <dbReference type="Proteomes" id="UP001498398"/>
    </source>
</evidence>
<proteinExistence type="predicted"/>